<keyword evidence="3" id="KW-1185">Reference proteome</keyword>
<dbReference type="PANTHER" id="PTHR46955:SF3">
    <property type="entry name" value="G_PROTEIN_RECEP_F1_2 DOMAIN-CONTAINING PROTEIN"/>
    <property type="match status" value="1"/>
</dbReference>
<feature type="transmembrane region" description="Helical" evidence="1">
    <location>
        <begin position="6"/>
        <end position="32"/>
    </location>
</feature>
<feature type="transmembrane region" description="Helical" evidence="1">
    <location>
        <begin position="110"/>
        <end position="132"/>
    </location>
</feature>
<dbReference type="AlphaFoldDB" id="A0AAN8G1B4"/>
<keyword evidence="1" id="KW-1133">Transmembrane helix</keyword>
<keyword evidence="1" id="KW-0812">Transmembrane</keyword>
<dbReference type="InterPro" id="IPR052322">
    <property type="entry name" value="Mito_rRNA_Mtase_NSUN4"/>
</dbReference>
<evidence type="ECO:0000313" key="3">
    <source>
        <dbReference type="Proteomes" id="UP001331761"/>
    </source>
</evidence>
<dbReference type="Proteomes" id="UP001331761">
    <property type="component" value="Unassembled WGS sequence"/>
</dbReference>
<dbReference type="Gene3D" id="1.20.1070.10">
    <property type="entry name" value="Rhodopsin 7-helix transmembrane proteins"/>
    <property type="match status" value="1"/>
</dbReference>
<keyword evidence="1" id="KW-0472">Membrane</keyword>
<dbReference type="PANTHER" id="PTHR46955">
    <property type="entry name" value="PROTEIN CBG01349-RELATED"/>
    <property type="match status" value="1"/>
</dbReference>
<evidence type="ECO:0000313" key="2">
    <source>
        <dbReference type="EMBL" id="KAK5984545.1"/>
    </source>
</evidence>
<reference evidence="2 3" key="1">
    <citation type="submission" date="2019-10" db="EMBL/GenBank/DDBJ databases">
        <title>Assembly and Annotation for the nematode Trichostrongylus colubriformis.</title>
        <authorList>
            <person name="Martin J."/>
        </authorList>
    </citation>
    <scope>NUCLEOTIDE SEQUENCE [LARGE SCALE GENOMIC DNA]</scope>
    <source>
        <strain evidence="2">G859</strain>
        <tissue evidence="2">Whole worm</tissue>
    </source>
</reference>
<evidence type="ECO:0000256" key="1">
    <source>
        <dbReference type="SAM" id="Phobius"/>
    </source>
</evidence>
<feature type="transmembrane region" description="Helical" evidence="1">
    <location>
        <begin position="66"/>
        <end position="84"/>
    </location>
</feature>
<comment type="caution">
    <text evidence="2">The sequence shown here is derived from an EMBL/GenBank/DDBJ whole genome shotgun (WGS) entry which is preliminary data.</text>
</comment>
<proteinExistence type="predicted"/>
<feature type="transmembrane region" description="Helical" evidence="1">
    <location>
        <begin position="144"/>
        <end position="165"/>
    </location>
</feature>
<name>A0AAN8G1B4_TRICO</name>
<protein>
    <recommendedName>
        <fullName evidence="4">G-protein coupled receptors family 1 profile domain-containing protein</fullName>
    </recommendedName>
</protein>
<accession>A0AAN8G1B4</accession>
<dbReference type="EMBL" id="WIXE01002745">
    <property type="protein sequence ID" value="KAK5984545.1"/>
    <property type="molecule type" value="Genomic_DNA"/>
</dbReference>
<evidence type="ECO:0008006" key="4">
    <source>
        <dbReference type="Google" id="ProtNLM"/>
    </source>
</evidence>
<sequence>MSNIPLLAVDIVILILQTTTIISNGFILYIFFRARKLRLRETPNCAAMGCFLSDAFAHYWGFSNMIMGVTVIILTVLLIVKLKLIQFNSQSVKSDFEKHRVRRINQANRISAGVILISLTFVTLPSVCVSLVKILGSSTFETVGPFYIVGLLCSGTCQSMVYVVLNRDVRKMAKACLLGNDCETITLKEQALGRREIDKKIVELRVRDDFFRTRTPSPLKHLQ</sequence>
<dbReference type="Pfam" id="PF10316">
    <property type="entry name" value="7TM_GPCR_Srbc"/>
    <property type="match status" value="1"/>
</dbReference>
<organism evidence="2 3">
    <name type="scientific">Trichostrongylus colubriformis</name>
    <name type="common">Black scour worm</name>
    <dbReference type="NCBI Taxonomy" id="6319"/>
    <lineage>
        <taxon>Eukaryota</taxon>
        <taxon>Metazoa</taxon>
        <taxon>Ecdysozoa</taxon>
        <taxon>Nematoda</taxon>
        <taxon>Chromadorea</taxon>
        <taxon>Rhabditida</taxon>
        <taxon>Rhabditina</taxon>
        <taxon>Rhabditomorpha</taxon>
        <taxon>Strongyloidea</taxon>
        <taxon>Trichostrongylidae</taxon>
        <taxon>Trichostrongylus</taxon>
    </lineage>
</organism>
<dbReference type="InterPro" id="IPR019420">
    <property type="entry name" value="7TM_GPCR_serpentine_rcpt_Srbc"/>
</dbReference>
<gene>
    <name evidence="2" type="ORF">GCK32_007652</name>
</gene>